<evidence type="ECO:0000313" key="4">
    <source>
        <dbReference type="Proteomes" id="UP001595816"/>
    </source>
</evidence>
<organism evidence="3 4">
    <name type="scientific">Hamadaea flava</name>
    <dbReference type="NCBI Taxonomy" id="1742688"/>
    <lineage>
        <taxon>Bacteria</taxon>
        <taxon>Bacillati</taxon>
        <taxon>Actinomycetota</taxon>
        <taxon>Actinomycetes</taxon>
        <taxon>Micromonosporales</taxon>
        <taxon>Micromonosporaceae</taxon>
        <taxon>Hamadaea</taxon>
    </lineage>
</organism>
<dbReference type="PANTHER" id="PTHR43648">
    <property type="entry name" value="ELECTRON TRANSFER FLAVOPROTEIN BETA SUBUNIT LYSINE METHYLTRANSFERASE"/>
    <property type="match status" value="1"/>
</dbReference>
<dbReference type="Gene3D" id="3.40.50.150">
    <property type="entry name" value="Vaccinia Virus protein VP39"/>
    <property type="match status" value="1"/>
</dbReference>
<accession>A0ABV8LZL9</accession>
<dbReference type="GO" id="GO:0032259">
    <property type="term" value="P:methylation"/>
    <property type="evidence" value="ECO:0007669"/>
    <property type="project" value="UniProtKB-KW"/>
</dbReference>
<evidence type="ECO:0000313" key="3">
    <source>
        <dbReference type="EMBL" id="MFC4135786.1"/>
    </source>
</evidence>
<dbReference type="EMBL" id="JBHSAY010000025">
    <property type="protein sequence ID" value="MFC4135786.1"/>
    <property type="molecule type" value="Genomic_DNA"/>
</dbReference>
<protein>
    <submittedName>
        <fullName evidence="3">Class I SAM-dependent methyltransferase</fullName>
    </submittedName>
</protein>
<evidence type="ECO:0000256" key="1">
    <source>
        <dbReference type="ARBA" id="ARBA00022603"/>
    </source>
</evidence>
<comment type="caution">
    <text evidence="3">The sequence shown here is derived from an EMBL/GenBank/DDBJ whole genome shotgun (WGS) entry which is preliminary data.</text>
</comment>
<dbReference type="Proteomes" id="UP001595816">
    <property type="component" value="Unassembled WGS sequence"/>
</dbReference>
<gene>
    <name evidence="3" type="ORF">ACFOZ4_34685</name>
</gene>
<proteinExistence type="predicted"/>
<name>A0ABV8LZL9_9ACTN</name>
<dbReference type="RefSeq" id="WP_253763201.1">
    <property type="nucleotide sequence ID" value="NZ_JAMZDZ010000001.1"/>
</dbReference>
<sequence length="241" mass="25299">MSDIIIPVEIQSPATARQFLSGMFADASAEDPTGDQLVFTPVALVPEISLYLAVDAILFWARLEAAAKMPLPAPFWASAWAGGQAVARYLLDNPEAVRGQSVLDIGSGSGLAAIAAARAGAHVVANDIDPLAVASISVNAEANATEVTPHLGDMLGGTGYEADVVLVGDAFYNEEIAAVLLPYLRRVLAAGGRVLIGDPGRGYRPEQGMDLLATYRHPDIGTFGDSNLDEVQVFELRPDLA</sequence>
<evidence type="ECO:0000256" key="2">
    <source>
        <dbReference type="ARBA" id="ARBA00022679"/>
    </source>
</evidence>
<dbReference type="CDD" id="cd02440">
    <property type="entry name" value="AdoMet_MTases"/>
    <property type="match status" value="1"/>
</dbReference>
<dbReference type="PANTHER" id="PTHR43648:SF1">
    <property type="entry name" value="ELECTRON TRANSFER FLAVOPROTEIN BETA SUBUNIT LYSINE METHYLTRANSFERASE"/>
    <property type="match status" value="1"/>
</dbReference>
<keyword evidence="1 3" id="KW-0489">Methyltransferase</keyword>
<keyword evidence="2" id="KW-0808">Transferase</keyword>
<dbReference type="GO" id="GO:0008168">
    <property type="term" value="F:methyltransferase activity"/>
    <property type="evidence" value="ECO:0007669"/>
    <property type="project" value="UniProtKB-KW"/>
</dbReference>
<reference evidence="4" key="1">
    <citation type="journal article" date="2019" name="Int. J. Syst. Evol. Microbiol.">
        <title>The Global Catalogue of Microorganisms (GCM) 10K type strain sequencing project: providing services to taxonomists for standard genome sequencing and annotation.</title>
        <authorList>
            <consortium name="The Broad Institute Genomics Platform"/>
            <consortium name="The Broad Institute Genome Sequencing Center for Infectious Disease"/>
            <person name="Wu L."/>
            <person name="Ma J."/>
        </authorList>
    </citation>
    <scope>NUCLEOTIDE SEQUENCE [LARGE SCALE GENOMIC DNA]</scope>
    <source>
        <strain evidence="4">CGMCC 4.7289</strain>
    </source>
</reference>
<keyword evidence="4" id="KW-1185">Reference proteome</keyword>
<dbReference type="InterPro" id="IPR029063">
    <property type="entry name" value="SAM-dependent_MTases_sf"/>
</dbReference>
<dbReference type="Pfam" id="PF06325">
    <property type="entry name" value="PrmA"/>
    <property type="match status" value="1"/>
</dbReference>
<dbReference type="SUPFAM" id="SSF53335">
    <property type="entry name" value="S-adenosyl-L-methionine-dependent methyltransferases"/>
    <property type="match status" value="1"/>
</dbReference>
<dbReference type="InterPro" id="IPR050078">
    <property type="entry name" value="Ribosomal_L11_MeTrfase_PrmA"/>
</dbReference>